<dbReference type="EMBL" id="JAWHQM010000002">
    <property type="protein sequence ID" value="KAK5625125.1"/>
    <property type="molecule type" value="Genomic_DNA"/>
</dbReference>
<proteinExistence type="predicted"/>
<sequence>MKYATQCKCLTQAAAGEATHQLPDDLDQYRIRLIQGQGVPYPLEPRLAAMVVMKIYLGMKVPEPLKMSCLEDGERQITDAESLGEEKGKEKASLEEQ</sequence>
<reference evidence="2 3" key="1">
    <citation type="submission" date="2023-10" db="EMBL/GenBank/DDBJ databases">
        <title>Draft genome sequence of Xylaria bambusicola isolate GMP-LS, the root and basal stem rot pathogen of sugarcane in Indonesia.</title>
        <authorList>
            <person name="Selvaraj P."/>
            <person name="Muralishankar V."/>
            <person name="Muruganantham S."/>
            <person name="Sp S."/>
            <person name="Haryani S."/>
            <person name="Lau K.J.X."/>
            <person name="Naqvi N.I."/>
        </authorList>
    </citation>
    <scope>NUCLEOTIDE SEQUENCE [LARGE SCALE GENOMIC DNA]</scope>
    <source>
        <strain evidence="2">GMP-LS</strain>
    </source>
</reference>
<dbReference type="AlphaFoldDB" id="A0AAN7U449"/>
<comment type="caution">
    <text evidence="2">The sequence shown here is derived from an EMBL/GenBank/DDBJ whole genome shotgun (WGS) entry which is preliminary data.</text>
</comment>
<accession>A0AAN7U449</accession>
<keyword evidence="3" id="KW-1185">Reference proteome</keyword>
<name>A0AAN7U449_9PEZI</name>
<gene>
    <name evidence="2" type="ORF">RRF57_000841</name>
</gene>
<feature type="region of interest" description="Disordered" evidence="1">
    <location>
        <begin position="76"/>
        <end position="97"/>
    </location>
</feature>
<organism evidence="2 3">
    <name type="scientific">Xylaria bambusicola</name>
    <dbReference type="NCBI Taxonomy" id="326684"/>
    <lineage>
        <taxon>Eukaryota</taxon>
        <taxon>Fungi</taxon>
        <taxon>Dikarya</taxon>
        <taxon>Ascomycota</taxon>
        <taxon>Pezizomycotina</taxon>
        <taxon>Sordariomycetes</taxon>
        <taxon>Xylariomycetidae</taxon>
        <taxon>Xylariales</taxon>
        <taxon>Xylariaceae</taxon>
        <taxon>Xylaria</taxon>
    </lineage>
</organism>
<evidence type="ECO:0000256" key="1">
    <source>
        <dbReference type="SAM" id="MobiDB-lite"/>
    </source>
</evidence>
<protein>
    <submittedName>
        <fullName evidence="2">Uncharacterized protein</fullName>
    </submittedName>
</protein>
<dbReference type="Proteomes" id="UP001305414">
    <property type="component" value="Unassembled WGS sequence"/>
</dbReference>
<evidence type="ECO:0000313" key="2">
    <source>
        <dbReference type="EMBL" id="KAK5625125.1"/>
    </source>
</evidence>
<evidence type="ECO:0000313" key="3">
    <source>
        <dbReference type="Proteomes" id="UP001305414"/>
    </source>
</evidence>